<feature type="transmembrane region" description="Helical" evidence="2">
    <location>
        <begin position="288"/>
        <end position="309"/>
    </location>
</feature>
<gene>
    <name evidence="3" type="ORF">FSB_LOCUS10186</name>
</gene>
<evidence type="ECO:0000256" key="1">
    <source>
        <dbReference type="ARBA" id="ARBA00010199"/>
    </source>
</evidence>
<feature type="transmembrane region" description="Helical" evidence="2">
    <location>
        <begin position="264"/>
        <end position="282"/>
    </location>
</feature>
<dbReference type="AlphaFoldDB" id="A0A2N9F6A4"/>
<dbReference type="InterPro" id="IPR002528">
    <property type="entry name" value="MATE_fam"/>
</dbReference>
<keyword evidence="2" id="KW-1133">Transmembrane helix</keyword>
<sequence length="334" mass="36075">MAGALETLCGQTFGAKQYHKLGNYTCCAMISLSLVCLPVALLWIFMDKLLIFFGQDPMISLAAGKYCIWLIPSLFAYGILQSLVRVLPVSEPDPSDAYKLVCNSLFAYTSLLAYATCKETQILFTSDAFLSIKEFFHFATPSTIMVCLNTTTLHYYIPYGVGAAVSTRVSNELGAGNPVAAQLAVGAGMVLAVLEAIIVSTALFCCRNVLGYAYSNEEEVVSYVSKMVPLLCLRVSVDSLLGVLSGVARGSGWQQIGAYVNLRAYYLVGIPVAALLGFLLRLRGKGLWIGILTGSIMQAILLAFITAFTNWQIQATKAREIIFEGQLSADNGLA</sequence>
<reference evidence="3" key="1">
    <citation type="submission" date="2018-02" db="EMBL/GenBank/DDBJ databases">
        <authorList>
            <person name="Cohen D.B."/>
            <person name="Kent A.D."/>
        </authorList>
    </citation>
    <scope>NUCLEOTIDE SEQUENCE</scope>
</reference>
<evidence type="ECO:0000256" key="2">
    <source>
        <dbReference type="SAM" id="Phobius"/>
    </source>
</evidence>
<dbReference type="GO" id="GO:0042910">
    <property type="term" value="F:xenobiotic transmembrane transporter activity"/>
    <property type="evidence" value="ECO:0007669"/>
    <property type="project" value="InterPro"/>
</dbReference>
<feature type="transmembrane region" description="Helical" evidence="2">
    <location>
        <begin position="21"/>
        <end position="45"/>
    </location>
</feature>
<evidence type="ECO:0008006" key="4">
    <source>
        <dbReference type="Google" id="ProtNLM"/>
    </source>
</evidence>
<evidence type="ECO:0000313" key="3">
    <source>
        <dbReference type="EMBL" id="SPC82304.1"/>
    </source>
</evidence>
<accession>A0A2N9F6A4</accession>
<protein>
    <recommendedName>
        <fullName evidence="4">Polysaccharide biosynthesis protein C-terminal domain-containing protein</fullName>
    </recommendedName>
</protein>
<organism evidence="3">
    <name type="scientific">Fagus sylvatica</name>
    <name type="common">Beechnut</name>
    <dbReference type="NCBI Taxonomy" id="28930"/>
    <lineage>
        <taxon>Eukaryota</taxon>
        <taxon>Viridiplantae</taxon>
        <taxon>Streptophyta</taxon>
        <taxon>Embryophyta</taxon>
        <taxon>Tracheophyta</taxon>
        <taxon>Spermatophyta</taxon>
        <taxon>Magnoliopsida</taxon>
        <taxon>eudicotyledons</taxon>
        <taxon>Gunneridae</taxon>
        <taxon>Pentapetalae</taxon>
        <taxon>rosids</taxon>
        <taxon>fabids</taxon>
        <taxon>Fagales</taxon>
        <taxon>Fagaceae</taxon>
        <taxon>Fagus</taxon>
    </lineage>
</organism>
<name>A0A2N9F6A4_FAGSY</name>
<comment type="similarity">
    <text evidence="1">Belongs to the multi antimicrobial extrusion (MATE) (TC 2.A.66.1) family.</text>
</comment>
<dbReference type="EMBL" id="OIVN01000569">
    <property type="protein sequence ID" value="SPC82304.1"/>
    <property type="molecule type" value="Genomic_DNA"/>
</dbReference>
<dbReference type="GO" id="GO:0016020">
    <property type="term" value="C:membrane"/>
    <property type="evidence" value="ECO:0007669"/>
    <property type="project" value="InterPro"/>
</dbReference>
<dbReference type="Pfam" id="PF01554">
    <property type="entry name" value="MatE"/>
    <property type="match status" value="2"/>
</dbReference>
<keyword evidence="2" id="KW-0812">Transmembrane</keyword>
<dbReference type="GO" id="GO:0015297">
    <property type="term" value="F:antiporter activity"/>
    <property type="evidence" value="ECO:0007669"/>
    <property type="project" value="InterPro"/>
</dbReference>
<keyword evidence="2" id="KW-0472">Membrane</keyword>
<proteinExistence type="inferred from homology"/>
<dbReference type="PANTHER" id="PTHR11206">
    <property type="entry name" value="MULTIDRUG RESISTANCE PROTEIN"/>
    <property type="match status" value="1"/>
</dbReference>
<feature type="transmembrane region" description="Helical" evidence="2">
    <location>
        <begin position="66"/>
        <end position="85"/>
    </location>
</feature>
<feature type="transmembrane region" description="Helical" evidence="2">
    <location>
        <begin position="179"/>
        <end position="206"/>
    </location>
</feature>
<feature type="transmembrane region" description="Helical" evidence="2">
    <location>
        <begin position="138"/>
        <end position="159"/>
    </location>
</feature>